<name>A0AAW1SZ88_9CHLO</name>
<dbReference type="GO" id="GO:0042327">
    <property type="term" value="P:positive regulation of phosphorylation"/>
    <property type="evidence" value="ECO:0007669"/>
    <property type="project" value="UniProtKB-ARBA"/>
</dbReference>
<keyword evidence="3 6" id="KW-0175">Coiled coil</keyword>
<feature type="compositionally biased region" description="Basic and acidic residues" evidence="7">
    <location>
        <begin position="676"/>
        <end position="696"/>
    </location>
</feature>
<protein>
    <recommendedName>
        <fullName evidence="8">Kinesin motor domain-containing protein</fullName>
    </recommendedName>
</protein>
<dbReference type="CDD" id="cd01374">
    <property type="entry name" value="KISc_CENP_E"/>
    <property type="match status" value="1"/>
</dbReference>
<evidence type="ECO:0000313" key="9">
    <source>
        <dbReference type="EMBL" id="KAK9861922.1"/>
    </source>
</evidence>
<comment type="caution">
    <text evidence="9">The sequence shown here is derived from an EMBL/GenBank/DDBJ whole genome shotgun (WGS) entry which is preliminary data.</text>
</comment>
<dbReference type="GO" id="GO:0000779">
    <property type="term" value="C:condensed chromosome, centromeric region"/>
    <property type="evidence" value="ECO:0007669"/>
    <property type="project" value="UniProtKB-ARBA"/>
</dbReference>
<keyword evidence="2 5" id="KW-0067">ATP-binding</keyword>
<gene>
    <name evidence="9" type="ORF">WJX84_011849</name>
</gene>
<dbReference type="GO" id="GO:0140694">
    <property type="term" value="P:membraneless organelle assembly"/>
    <property type="evidence" value="ECO:0007669"/>
    <property type="project" value="UniProtKB-ARBA"/>
</dbReference>
<evidence type="ECO:0000256" key="3">
    <source>
        <dbReference type="ARBA" id="ARBA00023054"/>
    </source>
</evidence>
<dbReference type="PROSITE" id="PS00411">
    <property type="entry name" value="KINESIN_MOTOR_1"/>
    <property type="match status" value="1"/>
</dbReference>
<dbReference type="GO" id="GO:1901987">
    <property type="term" value="P:regulation of cell cycle phase transition"/>
    <property type="evidence" value="ECO:0007669"/>
    <property type="project" value="UniProtKB-ARBA"/>
</dbReference>
<feature type="compositionally biased region" description="Polar residues" evidence="7">
    <location>
        <begin position="934"/>
        <end position="946"/>
    </location>
</feature>
<dbReference type="GO" id="GO:0000226">
    <property type="term" value="P:microtubule cytoskeleton organization"/>
    <property type="evidence" value="ECO:0007669"/>
    <property type="project" value="UniProtKB-ARBA"/>
</dbReference>
<dbReference type="GO" id="GO:0003777">
    <property type="term" value="F:microtubule motor activity"/>
    <property type="evidence" value="ECO:0007669"/>
    <property type="project" value="InterPro"/>
</dbReference>
<dbReference type="GO" id="GO:0005524">
    <property type="term" value="F:ATP binding"/>
    <property type="evidence" value="ECO:0007669"/>
    <property type="project" value="UniProtKB-UniRule"/>
</dbReference>
<feature type="compositionally biased region" description="Basic and acidic residues" evidence="7">
    <location>
        <begin position="947"/>
        <end position="956"/>
    </location>
</feature>
<feature type="region of interest" description="Disordered" evidence="7">
    <location>
        <begin position="897"/>
        <end position="920"/>
    </location>
</feature>
<evidence type="ECO:0000256" key="5">
    <source>
        <dbReference type="PROSITE-ProRule" id="PRU00283"/>
    </source>
</evidence>
<feature type="compositionally biased region" description="Basic and acidic residues" evidence="7">
    <location>
        <begin position="798"/>
        <end position="809"/>
    </location>
</feature>
<feature type="compositionally biased region" description="Polar residues" evidence="7">
    <location>
        <begin position="460"/>
        <end position="476"/>
    </location>
</feature>
<feature type="compositionally biased region" description="Basic and acidic residues" evidence="7">
    <location>
        <begin position="419"/>
        <end position="437"/>
    </location>
</feature>
<evidence type="ECO:0000256" key="1">
    <source>
        <dbReference type="ARBA" id="ARBA00022741"/>
    </source>
</evidence>
<feature type="compositionally biased region" description="Basic and acidic residues" evidence="7">
    <location>
        <begin position="1473"/>
        <end position="1482"/>
    </location>
</feature>
<dbReference type="InterPro" id="IPR027640">
    <property type="entry name" value="Kinesin-like_fam"/>
</dbReference>
<evidence type="ECO:0000256" key="7">
    <source>
        <dbReference type="SAM" id="MobiDB-lite"/>
    </source>
</evidence>
<dbReference type="PROSITE" id="PS50067">
    <property type="entry name" value="KINESIN_MOTOR_2"/>
    <property type="match status" value="1"/>
</dbReference>
<dbReference type="EMBL" id="JALJOV010000681">
    <property type="protein sequence ID" value="KAK9861922.1"/>
    <property type="molecule type" value="Genomic_DNA"/>
</dbReference>
<feature type="region of interest" description="Disordered" evidence="7">
    <location>
        <begin position="410"/>
        <end position="507"/>
    </location>
</feature>
<reference evidence="9 10" key="1">
    <citation type="journal article" date="2024" name="Nat. Commun.">
        <title>Phylogenomics reveals the evolutionary origins of lichenization in chlorophyte algae.</title>
        <authorList>
            <person name="Puginier C."/>
            <person name="Libourel C."/>
            <person name="Otte J."/>
            <person name="Skaloud P."/>
            <person name="Haon M."/>
            <person name="Grisel S."/>
            <person name="Petersen M."/>
            <person name="Berrin J.G."/>
            <person name="Delaux P.M."/>
            <person name="Dal Grande F."/>
            <person name="Keller J."/>
        </authorList>
    </citation>
    <scope>NUCLEOTIDE SEQUENCE [LARGE SCALE GENOMIC DNA]</scope>
    <source>
        <strain evidence="9 10">SAG 2523</strain>
    </source>
</reference>
<dbReference type="PANTHER" id="PTHR47968:SF75">
    <property type="entry name" value="CENTROMERE-ASSOCIATED PROTEIN E"/>
    <property type="match status" value="1"/>
</dbReference>
<evidence type="ECO:0000256" key="4">
    <source>
        <dbReference type="ARBA" id="ARBA00023175"/>
    </source>
</evidence>
<feature type="region of interest" description="Disordered" evidence="7">
    <location>
        <begin position="789"/>
        <end position="814"/>
    </location>
</feature>
<dbReference type="GO" id="GO:0033044">
    <property type="term" value="P:regulation of chromosome organization"/>
    <property type="evidence" value="ECO:0007669"/>
    <property type="project" value="UniProtKB-ARBA"/>
</dbReference>
<feature type="binding site" evidence="5">
    <location>
        <begin position="84"/>
        <end position="91"/>
    </location>
    <ligand>
        <name>ATP</name>
        <dbReference type="ChEBI" id="CHEBI:30616"/>
    </ligand>
</feature>
<dbReference type="PRINTS" id="PR00380">
    <property type="entry name" value="KINESINHEAVY"/>
</dbReference>
<dbReference type="Proteomes" id="UP001485043">
    <property type="component" value="Unassembled WGS sequence"/>
</dbReference>
<dbReference type="Gene3D" id="1.10.287.1490">
    <property type="match status" value="1"/>
</dbReference>
<keyword evidence="4 5" id="KW-0505">Motor protein</keyword>
<evidence type="ECO:0000256" key="6">
    <source>
        <dbReference type="SAM" id="Coils"/>
    </source>
</evidence>
<proteinExistence type="inferred from homology"/>
<dbReference type="GO" id="GO:0008017">
    <property type="term" value="F:microtubule binding"/>
    <property type="evidence" value="ECO:0007669"/>
    <property type="project" value="InterPro"/>
</dbReference>
<evidence type="ECO:0000313" key="10">
    <source>
        <dbReference type="Proteomes" id="UP001485043"/>
    </source>
</evidence>
<dbReference type="PANTHER" id="PTHR47968">
    <property type="entry name" value="CENTROMERE PROTEIN E"/>
    <property type="match status" value="1"/>
</dbReference>
<feature type="compositionally biased region" description="Basic and acidic residues" evidence="7">
    <location>
        <begin position="1493"/>
        <end position="1510"/>
    </location>
</feature>
<dbReference type="Pfam" id="PF00225">
    <property type="entry name" value="Kinesin"/>
    <property type="match status" value="1"/>
</dbReference>
<evidence type="ECO:0000259" key="8">
    <source>
        <dbReference type="PROSITE" id="PS50067"/>
    </source>
</evidence>
<feature type="region of interest" description="Disordered" evidence="7">
    <location>
        <begin position="934"/>
        <end position="956"/>
    </location>
</feature>
<feature type="compositionally biased region" description="Low complexity" evidence="7">
    <location>
        <begin position="909"/>
        <end position="918"/>
    </location>
</feature>
<dbReference type="GO" id="GO:0008608">
    <property type="term" value="P:attachment of spindle microtubules to kinetochore"/>
    <property type="evidence" value="ECO:0007669"/>
    <property type="project" value="UniProtKB-ARBA"/>
</dbReference>
<dbReference type="InterPro" id="IPR027417">
    <property type="entry name" value="P-loop_NTPase"/>
</dbReference>
<dbReference type="GO" id="GO:0000278">
    <property type="term" value="P:mitotic cell cycle"/>
    <property type="evidence" value="ECO:0007669"/>
    <property type="project" value="UniProtKB-ARBA"/>
</dbReference>
<dbReference type="SUPFAM" id="SSF52540">
    <property type="entry name" value="P-loop containing nucleoside triphosphate hydrolases"/>
    <property type="match status" value="1"/>
</dbReference>
<comment type="similarity">
    <text evidence="5">Belongs to the TRAFAC class myosin-kinesin ATPase superfamily. Kinesin family.</text>
</comment>
<organism evidence="9 10">
    <name type="scientific">Apatococcus fuscideae</name>
    <dbReference type="NCBI Taxonomy" id="2026836"/>
    <lineage>
        <taxon>Eukaryota</taxon>
        <taxon>Viridiplantae</taxon>
        <taxon>Chlorophyta</taxon>
        <taxon>core chlorophytes</taxon>
        <taxon>Trebouxiophyceae</taxon>
        <taxon>Chlorellales</taxon>
        <taxon>Chlorellaceae</taxon>
        <taxon>Apatococcus</taxon>
    </lineage>
</organism>
<feature type="domain" description="Kinesin motor" evidence="8">
    <location>
        <begin position="3"/>
        <end position="331"/>
    </location>
</feature>
<accession>A0AAW1SZ88</accession>
<dbReference type="Gene3D" id="3.40.850.10">
    <property type="entry name" value="Kinesin motor domain"/>
    <property type="match status" value="1"/>
</dbReference>
<feature type="compositionally biased region" description="Low complexity" evidence="7">
    <location>
        <begin position="1483"/>
        <end position="1492"/>
    </location>
</feature>
<dbReference type="InterPro" id="IPR019821">
    <property type="entry name" value="Kinesin_motor_CS"/>
</dbReference>
<dbReference type="InterPro" id="IPR001752">
    <property type="entry name" value="Kinesin_motor_dom"/>
</dbReference>
<keyword evidence="10" id="KW-1185">Reference proteome</keyword>
<dbReference type="FunFam" id="3.40.850.10:FF:000026">
    <property type="entry name" value="Centromere-associated protein E"/>
    <property type="match status" value="1"/>
</dbReference>
<feature type="region of interest" description="Disordered" evidence="7">
    <location>
        <begin position="1452"/>
        <end position="1510"/>
    </location>
</feature>
<feature type="coiled-coil region" evidence="6">
    <location>
        <begin position="1182"/>
        <end position="1290"/>
    </location>
</feature>
<evidence type="ECO:0000256" key="2">
    <source>
        <dbReference type="ARBA" id="ARBA00022840"/>
    </source>
</evidence>
<dbReference type="GO" id="GO:0043515">
    <property type="term" value="F:kinetochore binding"/>
    <property type="evidence" value="ECO:0007669"/>
    <property type="project" value="UniProtKB-ARBA"/>
</dbReference>
<feature type="compositionally biased region" description="Polar residues" evidence="7">
    <location>
        <begin position="1456"/>
        <end position="1472"/>
    </location>
</feature>
<feature type="region of interest" description="Disordered" evidence="7">
    <location>
        <begin position="636"/>
        <end position="710"/>
    </location>
</feature>
<dbReference type="GO" id="GO:0007018">
    <property type="term" value="P:microtubule-based movement"/>
    <property type="evidence" value="ECO:0007669"/>
    <property type="project" value="InterPro"/>
</dbReference>
<dbReference type="InterPro" id="IPR036961">
    <property type="entry name" value="Kinesin_motor_dom_sf"/>
</dbReference>
<sequence>MENISVSVRVRPLSPVELEKGSAWKVDSNKIYATASAREQTAEPYSLDNVFHEGCTNDLIYRHTTQELVSKVIGGFNGTVFAYGQTSSGKTHTIRGNASEPGIITLAVGEVFDLIEQRQDREFLLRVSYMELYNEEVHDLLARNTNTKLQIHESKESGVYVAGLREDIVTSAENVLRILDEGEGSRHFGETRMNKQSSRSHTVFRMVVESRARDAEEAGDGGAVWVSTLTLVDLAGSERLAKTGAEGLRMKEGTSINKSLLTLGTVINKLSEGVQVQGGHIPYRDSKLTRILQPSLGGNAKTVIICNLTPAMIHADESHSTLRFACRAKRVVNNAVVNEVLSDAAVLKRQAREIEDLRKALAGTGNAEVEEQIAHLRAELLHKEQENMCVQLQLQQEVLERERAQKKIDGLTRLMLEGSKQEGGEGSKSRKENRRETWCPGGFLNPGAKGKKRALPGRDQGSNSPQHALADSTNVLGSRGQEECSIGRSPPPKRHSLEGGAQPPMFPVTFEVPEEAAPEAAPTAAPQAEDTAGLRARIRELEIEQGLMQAELDSVSELAQRMDTQLRSAEDELMATADERDALAEQLESANKHALPAAADNASSEAAILRRQLSSAERELQVAQQELLQADVARLRQEAEQQSSSGEDGLRKQLDEATNQSFSDAEELARLSAELETARQEVERLTHAQADARAEAPQDGVTSEGMVRSEVSARLEKLQADTDEAAAQLEAAQSHAASLDADMNQLRAERELVEGDWAQRLESALQAEAKLRAAADDQAAEALATLMNKAAEQQQQESEQKLDALRTAHAEQQQASLEELQELQTILQQQVAATKDLEQARSSAAEQLQASQEQAATLQATCMEAERRLQAAQNDAEASNQQAHADTEALRAAHAELESKLQQAEEATEASAGAMAAAEELKETRRQHKEQLVAMQQQLKSASHSSKGGEKESDRIKKELDKTREKLGAAEQKLRGAVQDKQLAVTEKAALEREVKTLKAQAGKLTKDLDKRDTVADKRVEHVAADLAKVKADKDSLQDQVLQATSQLEHVSCELQAKQGECSTLEANLQGAQSSALQGGLQSCREALQTSQNACASAEGRLPEIGKLQLQIQAMQEDRGSAQFQWDEERLRLAASQEQVAQDLANVHAHLQQVMQEKVTHEGHIGQLQGIKAQLEATIRGHEEYQSQIEGQLNEIELENQQLKSNIEDLESRCRSAQEQHAVSAGEAQRLQQAVDHQNSQAQALAADLEAARAAAASLEDSKTALDAALVAAGEQQEQLQQQLQLAQATQIAASAEVERQQEAANAAASTWQGQVRDLEASVQSWQEHCQSLTPQHNQQRELLQTKLHASQAKVAGLETSWRDEAGQLHETLQKRDAQLSELGAQHSATLKEAKSVEAELQRVLREHEGAQASLRRAEQASALAASKAGASQQELQSQLTRLQQRLQQEEGKESQIAQLHSQVQQLSSRLSKAQEKARDPEPAAGAEAAPKGADKGVREGQLESELRRSKRREEKLQALLYCLREDVKAAGGKLEAFQNLHDVRKLEYELDFVTNRAARDTQALRERIAALQKSNLQSSAPLELPLAGNKENLAVGGN</sequence>
<keyword evidence="1 5" id="KW-0547">Nucleotide-binding</keyword>
<dbReference type="SMART" id="SM00129">
    <property type="entry name" value="KISc"/>
    <property type="match status" value="1"/>
</dbReference>